<organism evidence="2 3">
    <name type="scientific">Methylococcus capsulatus</name>
    <dbReference type="NCBI Taxonomy" id="414"/>
    <lineage>
        <taxon>Bacteria</taxon>
        <taxon>Pseudomonadati</taxon>
        <taxon>Pseudomonadota</taxon>
        <taxon>Gammaproteobacteria</taxon>
        <taxon>Methylococcales</taxon>
        <taxon>Methylococcaceae</taxon>
        <taxon>Methylococcus</taxon>
    </lineage>
</organism>
<dbReference type="Gene3D" id="3.40.50.150">
    <property type="entry name" value="Vaccinia Virus protein VP39"/>
    <property type="match status" value="1"/>
</dbReference>
<dbReference type="AlphaFoldDB" id="A0AA35UT71"/>
<evidence type="ECO:0000259" key="1">
    <source>
        <dbReference type="Pfam" id="PF08241"/>
    </source>
</evidence>
<sequence length="535" mass="59852">MKISWITFASLRTENGAITSDVASARYRMLLPGRYIQSQGHTVEFHGVDPEVNWDAYPRDSLDAEVVIFSKSFNPTNEQAASFARANGAKVLFDVSDNHFIHPEFGAHYQTMAALADRVIVPTEAMGKAVLQHTGLIAAVVPDPVEGRRKAPSAMRAIGRRRVRLFAGARETVRLLWFGHPSNIPALLAVIPSLSALAQQYPLELDIVTARNTGLEDWLSTHATAARKDFRILFSEWSPRVVEDALERCDLVIIPGDPAGMRESVKSHNRLTEALWAGKYVVAHPLPAYQDFIDWAWISEDLVTGIRWALTHPDMVPNQVAQAQAFIKDNLTPEHIGARWLDLIVEAGAGAVRERVTADADPLRLNLGCGDKILPGHLNVDVASRRAGKAPDIICDLHALPFDGDLVDEILSVHVIKHFWRWEVQGVLREWVRVLKPGGRMILECPNLIAACREILRNPDAAKGDGMECQRSMWALYGDPSWRDPLMVHRWGYTPESLAEIMRQAGLVDVRQEPARFKLREPRDMRVVGMKPHRP</sequence>
<dbReference type="Gene3D" id="3.40.50.2000">
    <property type="entry name" value="Glycogen Phosphorylase B"/>
    <property type="match status" value="1"/>
</dbReference>
<dbReference type="InterPro" id="IPR013216">
    <property type="entry name" value="Methyltransf_11"/>
</dbReference>
<name>A0AA35UT71_METCP</name>
<evidence type="ECO:0000313" key="3">
    <source>
        <dbReference type="Proteomes" id="UP001158598"/>
    </source>
</evidence>
<gene>
    <name evidence="2" type="ORF">MCNOR_3096</name>
</gene>
<dbReference type="Pfam" id="PF08241">
    <property type="entry name" value="Methyltransf_11"/>
    <property type="match status" value="1"/>
</dbReference>
<dbReference type="SUPFAM" id="SSF53756">
    <property type="entry name" value="UDP-Glycosyltransferase/glycogen phosphorylase"/>
    <property type="match status" value="1"/>
</dbReference>
<protein>
    <recommendedName>
        <fullName evidence="1">Methyltransferase type 11 domain-containing protein</fullName>
    </recommendedName>
</protein>
<proteinExistence type="predicted"/>
<dbReference type="GO" id="GO:0008757">
    <property type="term" value="F:S-adenosylmethionine-dependent methyltransferase activity"/>
    <property type="evidence" value="ECO:0007669"/>
    <property type="project" value="InterPro"/>
</dbReference>
<dbReference type="RefSeq" id="WP_282213354.1">
    <property type="nucleotide sequence ID" value="NZ_OX458332.1"/>
</dbReference>
<accession>A0AA35UT71</accession>
<reference evidence="2" key="1">
    <citation type="submission" date="2023-03" db="EMBL/GenBank/DDBJ databases">
        <authorList>
            <person name="Pearce D."/>
        </authorList>
    </citation>
    <scope>NUCLEOTIDE SEQUENCE</scope>
    <source>
        <strain evidence="2">Mc</strain>
    </source>
</reference>
<dbReference type="SUPFAM" id="SSF53335">
    <property type="entry name" value="S-adenosyl-L-methionine-dependent methyltransferases"/>
    <property type="match status" value="1"/>
</dbReference>
<dbReference type="InterPro" id="IPR029063">
    <property type="entry name" value="SAM-dependent_MTases_sf"/>
</dbReference>
<evidence type="ECO:0000313" key="2">
    <source>
        <dbReference type="EMBL" id="CAI8882593.1"/>
    </source>
</evidence>
<dbReference type="CDD" id="cd02440">
    <property type="entry name" value="AdoMet_MTases"/>
    <property type="match status" value="1"/>
</dbReference>
<dbReference type="Proteomes" id="UP001158598">
    <property type="component" value="Chromosome"/>
</dbReference>
<feature type="domain" description="Methyltransferase type 11" evidence="1">
    <location>
        <begin position="380"/>
        <end position="443"/>
    </location>
</feature>
<dbReference type="EMBL" id="OX458332">
    <property type="protein sequence ID" value="CAI8882593.1"/>
    <property type="molecule type" value="Genomic_DNA"/>
</dbReference>